<feature type="coiled-coil region" evidence="8">
    <location>
        <begin position="103"/>
        <end position="182"/>
    </location>
</feature>
<feature type="domain" description="Multidrug resistance protein MdtA-like barrel-sandwich hybrid" evidence="10">
    <location>
        <begin position="63"/>
        <end position="217"/>
    </location>
</feature>
<evidence type="ECO:0000256" key="6">
    <source>
        <dbReference type="ARBA" id="ARBA00023054"/>
    </source>
</evidence>
<dbReference type="Gene3D" id="6.10.140.1990">
    <property type="match status" value="1"/>
</dbReference>
<dbReference type="InterPro" id="IPR030190">
    <property type="entry name" value="MacA_alpha-hairpin_sf"/>
</dbReference>
<evidence type="ECO:0000259" key="11">
    <source>
        <dbReference type="Pfam" id="PF25944"/>
    </source>
</evidence>
<dbReference type="SUPFAM" id="SSF111369">
    <property type="entry name" value="HlyD-like secretion proteins"/>
    <property type="match status" value="1"/>
</dbReference>
<dbReference type="InterPro" id="IPR058627">
    <property type="entry name" value="MdtA-like_C"/>
</dbReference>
<comment type="similarity">
    <text evidence="2">Belongs to the membrane fusion protein (MFP) (TC 8.A.1) family.</text>
</comment>
<dbReference type="InterPro" id="IPR058624">
    <property type="entry name" value="MdtA-like_HH"/>
</dbReference>
<evidence type="ECO:0000256" key="1">
    <source>
        <dbReference type="ARBA" id="ARBA00004236"/>
    </source>
</evidence>
<dbReference type="Gene3D" id="2.40.420.20">
    <property type="match status" value="1"/>
</dbReference>
<dbReference type="Pfam" id="PF25944">
    <property type="entry name" value="Beta-barrel_RND"/>
    <property type="match status" value="1"/>
</dbReference>
<dbReference type="Gene3D" id="2.40.50.100">
    <property type="match status" value="1"/>
</dbReference>
<comment type="caution">
    <text evidence="13">The sequence shown here is derived from an EMBL/GenBank/DDBJ whole genome shotgun (WGS) entry which is preliminary data.</text>
</comment>
<organism evidence="13 14">
    <name type="scientific">Thalassospira povalilytica</name>
    <dbReference type="NCBI Taxonomy" id="732237"/>
    <lineage>
        <taxon>Bacteria</taxon>
        <taxon>Pseudomonadati</taxon>
        <taxon>Pseudomonadota</taxon>
        <taxon>Alphaproteobacteria</taxon>
        <taxon>Rhodospirillales</taxon>
        <taxon>Thalassospiraceae</taxon>
        <taxon>Thalassospira</taxon>
    </lineage>
</organism>
<evidence type="ECO:0000313" key="13">
    <source>
        <dbReference type="EMBL" id="PKR47803.1"/>
    </source>
</evidence>
<keyword evidence="4" id="KW-1003">Cell membrane</keyword>
<keyword evidence="7" id="KW-0472">Membrane</keyword>
<dbReference type="PANTHER" id="PTHR30469:SF33">
    <property type="entry name" value="SLR1207 PROTEIN"/>
    <property type="match status" value="1"/>
</dbReference>
<dbReference type="EMBL" id="PGTS01000007">
    <property type="protein sequence ID" value="PKR47803.1"/>
    <property type="molecule type" value="Genomic_DNA"/>
</dbReference>
<feature type="domain" description="Multidrug resistance protein MdtA-like C-terminal permuted SH3" evidence="12">
    <location>
        <begin position="315"/>
        <end position="374"/>
    </location>
</feature>
<keyword evidence="3" id="KW-0813">Transport</keyword>
<sequence length="397" mass="42046">MSRSGKRVRNAVILIVALAGAAWGLQAYLFPSRADTAFITAKPRMGTIEDTVLATGAVSASKLVSVGAQVSGQIMALHVELGDRIREGDLIAEIDPSTQENDLQEAEASLANIKAQLAAQKATLKQAELDFARQKKMRALDASPQEDYDAAEAALAIAKADVDALNAQITQAEIAVDTARIDLGYTKITAPMDGTVVALPVKEGQTVNASQSTPTIIKLAKLDTVTVKAEVSEADIIRIKEGLPVKFTVLGDSSTVYKSTLRAIEPAPTGIEDDDENTDDEAVYYNALFDVENPDHLLRLWMTAEVTIILDQSENALIVPSSALKGPTEDGGYFLDVMTDDGHPEPRAVTVGLNTNINAEITSGLSADDEIVIGMASGAELPTSTQSGRRGPPGGMF</sequence>
<evidence type="ECO:0000313" key="14">
    <source>
        <dbReference type="Proteomes" id="UP000233365"/>
    </source>
</evidence>
<feature type="domain" description="Multidrug resistance protein MdtA-like beta-barrel" evidence="11">
    <location>
        <begin position="224"/>
        <end position="311"/>
    </location>
</feature>
<dbReference type="PANTHER" id="PTHR30469">
    <property type="entry name" value="MULTIDRUG RESISTANCE PROTEIN MDTA"/>
    <property type="match status" value="1"/>
</dbReference>
<dbReference type="Pfam" id="PF25967">
    <property type="entry name" value="RND-MFP_C"/>
    <property type="match status" value="1"/>
</dbReference>
<dbReference type="InterPro" id="IPR006143">
    <property type="entry name" value="RND_pump_MFP"/>
</dbReference>
<evidence type="ECO:0000256" key="2">
    <source>
        <dbReference type="ARBA" id="ARBA00009477"/>
    </source>
</evidence>
<name>A0ABX4R4B7_9PROT</name>
<proteinExistence type="inferred from homology"/>
<dbReference type="InterPro" id="IPR058626">
    <property type="entry name" value="MdtA-like_b-barrel"/>
</dbReference>
<feature type="domain" description="Multidrug resistance protein MdtA-like alpha-helical hairpin" evidence="9">
    <location>
        <begin position="110"/>
        <end position="186"/>
    </location>
</feature>
<comment type="subcellular location">
    <subcellularLocation>
        <location evidence="1">Cell membrane</location>
    </subcellularLocation>
</comment>
<dbReference type="RefSeq" id="WP_101247829.1">
    <property type="nucleotide sequence ID" value="NZ_PGTS01000007.1"/>
</dbReference>
<keyword evidence="6 8" id="KW-0175">Coiled coil</keyword>
<dbReference type="NCBIfam" id="TIGR01730">
    <property type="entry name" value="RND_mfp"/>
    <property type="match status" value="1"/>
</dbReference>
<evidence type="ECO:0000256" key="4">
    <source>
        <dbReference type="ARBA" id="ARBA00022475"/>
    </source>
</evidence>
<evidence type="ECO:0000256" key="5">
    <source>
        <dbReference type="ARBA" id="ARBA00022519"/>
    </source>
</evidence>
<protein>
    <submittedName>
        <fullName evidence="13">Efflux transporter periplasmic adaptor subunit</fullName>
    </submittedName>
</protein>
<reference evidence="13 14" key="1">
    <citation type="submission" date="2017-11" db="EMBL/GenBank/DDBJ databases">
        <title>Biodiversity and function of Thalassospira species in the particle-attached aromatic-hydrocarbon-degrading consortia from the surface seawater of the China South Sea.</title>
        <authorList>
            <person name="Dong C."/>
            <person name="Liu R."/>
            <person name="Shao Z."/>
        </authorList>
    </citation>
    <scope>NUCLEOTIDE SEQUENCE [LARGE SCALE GENOMIC DNA]</scope>
    <source>
        <strain evidence="13 14">139Z-12</strain>
    </source>
</reference>
<dbReference type="InterPro" id="IPR058625">
    <property type="entry name" value="MdtA-like_BSH"/>
</dbReference>
<dbReference type="Gene3D" id="2.40.30.170">
    <property type="match status" value="1"/>
</dbReference>
<evidence type="ECO:0000256" key="3">
    <source>
        <dbReference type="ARBA" id="ARBA00022448"/>
    </source>
</evidence>
<evidence type="ECO:0000259" key="12">
    <source>
        <dbReference type="Pfam" id="PF25967"/>
    </source>
</evidence>
<accession>A0ABX4R4B7</accession>
<dbReference type="Proteomes" id="UP000233365">
    <property type="component" value="Unassembled WGS sequence"/>
</dbReference>
<keyword evidence="5" id="KW-0997">Cell inner membrane</keyword>
<evidence type="ECO:0000259" key="10">
    <source>
        <dbReference type="Pfam" id="PF25917"/>
    </source>
</evidence>
<evidence type="ECO:0000256" key="8">
    <source>
        <dbReference type="SAM" id="Coils"/>
    </source>
</evidence>
<evidence type="ECO:0000256" key="7">
    <source>
        <dbReference type="ARBA" id="ARBA00023136"/>
    </source>
</evidence>
<evidence type="ECO:0000259" key="9">
    <source>
        <dbReference type="Pfam" id="PF25876"/>
    </source>
</evidence>
<dbReference type="Pfam" id="PF25876">
    <property type="entry name" value="HH_MFP_RND"/>
    <property type="match status" value="1"/>
</dbReference>
<gene>
    <name evidence="13" type="ORF">CU041_17085</name>
</gene>
<keyword evidence="14" id="KW-1185">Reference proteome</keyword>
<dbReference type="Pfam" id="PF25917">
    <property type="entry name" value="BSH_RND"/>
    <property type="match status" value="1"/>
</dbReference>